<reference evidence="4 5" key="1">
    <citation type="submission" date="2022-11" db="EMBL/GenBank/DDBJ databases">
        <title>Study of microbial diversity in lake waters.</title>
        <authorList>
            <person name="Zhang J."/>
        </authorList>
    </citation>
    <scope>NUCLEOTIDE SEQUENCE [LARGE SCALE GENOMIC DNA]</scope>
    <source>
        <strain evidence="4 5">DT12</strain>
    </source>
</reference>
<organism evidence="4 5">
    <name type="scientific">Tumebacillus lacus</name>
    <dbReference type="NCBI Taxonomy" id="2995335"/>
    <lineage>
        <taxon>Bacteria</taxon>
        <taxon>Bacillati</taxon>
        <taxon>Bacillota</taxon>
        <taxon>Bacilli</taxon>
        <taxon>Bacillales</taxon>
        <taxon>Alicyclobacillaceae</taxon>
        <taxon>Tumebacillus</taxon>
    </lineage>
</organism>
<evidence type="ECO:0000313" key="5">
    <source>
        <dbReference type="Proteomes" id="UP001208017"/>
    </source>
</evidence>
<keyword evidence="1" id="KW-0808">Transferase</keyword>
<accession>A0ABT3X0R7</accession>
<proteinExistence type="predicted"/>
<dbReference type="Pfam" id="PF13673">
    <property type="entry name" value="Acetyltransf_10"/>
    <property type="match status" value="1"/>
</dbReference>
<dbReference type="InterPro" id="IPR000182">
    <property type="entry name" value="GNAT_dom"/>
</dbReference>
<keyword evidence="2" id="KW-0012">Acyltransferase</keyword>
<dbReference type="Gene3D" id="3.40.630.30">
    <property type="match status" value="1"/>
</dbReference>
<evidence type="ECO:0000313" key="4">
    <source>
        <dbReference type="EMBL" id="MCX7569362.1"/>
    </source>
</evidence>
<feature type="domain" description="N-acetyltransferase" evidence="3">
    <location>
        <begin position="1"/>
        <end position="147"/>
    </location>
</feature>
<keyword evidence="5" id="KW-1185">Reference proteome</keyword>
<dbReference type="Proteomes" id="UP001208017">
    <property type="component" value="Unassembled WGS sequence"/>
</dbReference>
<feature type="domain" description="N-acetyltransferase" evidence="3">
    <location>
        <begin position="140"/>
        <end position="285"/>
    </location>
</feature>
<name>A0ABT3X0R7_9BACL</name>
<dbReference type="InterPro" id="IPR050832">
    <property type="entry name" value="Bact_Acetyltransf"/>
</dbReference>
<evidence type="ECO:0000256" key="1">
    <source>
        <dbReference type="ARBA" id="ARBA00022679"/>
    </source>
</evidence>
<comment type="caution">
    <text evidence="4">The sequence shown here is derived from an EMBL/GenBank/DDBJ whole genome shotgun (WGS) entry which is preliminary data.</text>
</comment>
<protein>
    <submittedName>
        <fullName evidence="4">GNAT family N-acetyltransferase</fullName>
    </submittedName>
</protein>
<dbReference type="RefSeq" id="WP_267150607.1">
    <property type="nucleotide sequence ID" value="NZ_JAPMLT010000002.1"/>
</dbReference>
<dbReference type="CDD" id="cd04301">
    <property type="entry name" value="NAT_SF"/>
    <property type="match status" value="2"/>
</dbReference>
<dbReference type="PROSITE" id="PS51186">
    <property type="entry name" value="GNAT"/>
    <property type="match status" value="2"/>
</dbReference>
<dbReference type="Pfam" id="PF00583">
    <property type="entry name" value="Acetyltransf_1"/>
    <property type="match status" value="1"/>
</dbReference>
<evidence type="ECO:0000259" key="3">
    <source>
        <dbReference type="PROSITE" id="PS51186"/>
    </source>
</evidence>
<dbReference type="PANTHER" id="PTHR43877">
    <property type="entry name" value="AMINOALKYLPHOSPHONATE N-ACETYLTRANSFERASE-RELATED-RELATED"/>
    <property type="match status" value="1"/>
</dbReference>
<evidence type="ECO:0000256" key="2">
    <source>
        <dbReference type="ARBA" id="ARBA00023315"/>
    </source>
</evidence>
<dbReference type="SUPFAM" id="SSF55729">
    <property type="entry name" value="Acyl-CoA N-acyltransferases (Nat)"/>
    <property type="match status" value="2"/>
</dbReference>
<dbReference type="EMBL" id="JAPMLT010000002">
    <property type="protein sequence ID" value="MCX7569362.1"/>
    <property type="molecule type" value="Genomic_DNA"/>
</dbReference>
<sequence length="285" mass="32617">MIRELRNEEIPALVAMIGRGVIMAEEEIKGKLEGAKQALVYEDEGVVKGVATLEVGRPTDDVLCVIGIYVDEPSRRQGIGSQLWTAMQAAYRPLDPGRVFAMARQDGRYANDFYEKRGLGRWFDEYKMRYDGEMFPEPALTVREYGEEDGDLYMRHWSEAFAWLRTEIDARPHRLADASKERLDKEHASRLEDAENIYLFFDEGRFVGSALVENEFEINSVFVCADEQGRGYGKQIVQYTVNRMIERGISPVHLGVVDVNESARRLYESLGFVYVQTMGFAKVDR</sequence>
<gene>
    <name evidence="4" type="ORF">OS242_05265</name>
</gene>
<dbReference type="InterPro" id="IPR016181">
    <property type="entry name" value="Acyl_CoA_acyltransferase"/>
</dbReference>